<dbReference type="InterPro" id="IPR033473">
    <property type="entry name" value="Atos-like_C"/>
</dbReference>
<keyword evidence="11" id="KW-1185">Reference proteome</keyword>
<dbReference type="GO" id="GO:0005743">
    <property type="term" value="C:mitochondrial inner membrane"/>
    <property type="evidence" value="ECO:0007669"/>
    <property type="project" value="UniProtKB-SubCell"/>
</dbReference>
<comment type="function">
    <text evidence="5">Mitochondrial protein that probably regulates the biogenesis and the activity of mitochondria. Stimulates cardiolipin biosynthesis, binds cardiolipin-enriched membranes where it recruits and stabilizes some proteins including prohibitin and may therefore act in the organization of functional microdomains in mitochondrial membranes. Through regulation of the mitochondrial function may play a role into several biological processes including cell migration, cell proliferation, T-cell activation, calcium homeostasis and cellular response to stress. May play a role in calcium homeostasis through negative regulation of calcium efflux from mitochondria. Required for mitochondrial hyperfusion a pro-survival cellular response to stress which results in increased ATP production by mitochondria. May also regulate the organization of functional domains at the plasma membrane and play a role in T-cell activation through association with the T-cell receptor signaling complex and its regulation.</text>
</comment>
<dbReference type="PRINTS" id="PR00721">
    <property type="entry name" value="STOMATIN"/>
</dbReference>
<evidence type="ECO:0000256" key="2">
    <source>
        <dbReference type="ARBA" id="ARBA00023128"/>
    </source>
</evidence>
<dbReference type="PANTHER" id="PTHR43327">
    <property type="entry name" value="STOMATIN-LIKE PROTEIN 2, MITOCHONDRIAL"/>
    <property type="match status" value="1"/>
</dbReference>
<evidence type="ECO:0000313" key="11">
    <source>
        <dbReference type="Proteomes" id="UP000052978"/>
    </source>
</evidence>
<evidence type="ECO:0000256" key="7">
    <source>
        <dbReference type="SAM" id="MobiDB-lite"/>
    </source>
</evidence>
<comment type="similarity">
    <text evidence="4">Belongs to the ATOS family.</text>
</comment>
<feature type="region of interest" description="Disordered" evidence="7">
    <location>
        <begin position="129"/>
        <end position="185"/>
    </location>
</feature>
<feature type="compositionally biased region" description="Pro residues" evidence="7">
    <location>
        <begin position="227"/>
        <end position="238"/>
    </location>
</feature>
<feature type="region of interest" description="Disordered" evidence="7">
    <location>
        <begin position="1"/>
        <end position="40"/>
    </location>
</feature>
<feature type="domain" description="Band 7" evidence="8">
    <location>
        <begin position="545"/>
        <end position="703"/>
    </location>
</feature>
<dbReference type="Gene3D" id="3.30.479.30">
    <property type="entry name" value="Band 7 domain"/>
    <property type="match status" value="1"/>
</dbReference>
<accession>S7NMB0</accession>
<evidence type="ECO:0000256" key="6">
    <source>
        <dbReference type="ARBA" id="ARBA00074725"/>
    </source>
</evidence>
<dbReference type="InterPro" id="IPR025261">
    <property type="entry name" value="Atos-like_cons_dom"/>
</dbReference>
<feature type="region of interest" description="Disordered" evidence="7">
    <location>
        <begin position="255"/>
        <end position="280"/>
    </location>
</feature>
<dbReference type="SMART" id="SM01177">
    <property type="entry name" value="DUF4210"/>
    <property type="match status" value="1"/>
</dbReference>
<dbReference type="AlphaFoldDB" id="S7NMB0"/>
<dbReference type="SUPFAM" id="SSF117892">
    <property type="entry name" value="Band 7/SPFH domain"/>
    <property type="match status" value="1"/>
</dbReference>
<evidence type="ECO:0000259" key="9">
    <source>
        <dbReference type="SMART" id="SM01177"/>
    </source>
</evidence>
<comment type="similarity">
    <text evidence="1">Belongs to the band 7/mec-2 family.</text>
</comment>
<dbReference type="FunFam" id="3.30.479.30:FF:000008">
    <property type="entry name" value="Stomatin-like protein 2, mitochondrial"/>
    <property type="match status" value="1"/>
</dbReference>
<reference evidence="10 11" key="1">
    <citation type="journal article" date="2013" name="Nat. Commun.">
        <title>Genome analysis reveals insights into physiology and longevity of the Brandt's bat Myotis brandtii.</title>
        <authorList>
            <person name="Seim I."/>
            <person name="Fang X."/>
            <person name="Xiong Z."/>
            <person name="Lobanov A.V."/>
            <person name="Huang Z."/>
            <person name="Ma S."/>
            <person name="Feng Y."/>
            <person name="Turanov A.A."/>
            <person name="Zhu Y."/>
            <person name="Lenz T.L."/>
            <person name="Gerashchenko M.V."/>
            <person name="Fan D."/>
            <person name="Hee Yim S."/>
            <person name="Yao X."/>
            <person name="Jordan D."/>
            <person name="Xiong Y."/>
            <person name="Ma Y."/>
            <person name="Lyapunov A.N."/>
            <person name="Chen G."/>
            <person name="Kulakova O.I."/>
            <person name="Sun Y."/>
            <person name="Lee S.G."/>
            <person name="Bronson R.T."/>
            <person name="Moskalev A.A."/>
            <person name="Sunyaev S.R."/>
            <person name="Zhang G."/>
            <person name="Krogh A."/>
            <person name="Wang J."/>
            <person name="Gladyshev V.N."/>
        </authorList>
    </citation>
    <scope>NUCLEOTIDE SEQUENCE [LARGE SCALE GENOMIC DNA]</scope>
</reference>
<name>S7NMB0_MYOBR</name>
<keyword evidence="2" id="KW-0496">Mitochondrion</keyword>
<dbReference type="Pfam" id="PF16200">
    <property type="entry name" value="Band_7_C"/>
    <property type="match status" value="1"/>
</dbReference>
<feature type="domain" description="Atos-like conserved" evidence="9">
    <location>
        <begin position="348"/>
        <end position="406"/>
    </location>
</feature>
<dbReference type="Pfam" id="PF13889">
    <property type="entry name" value="Chromosome_seg"/>
    <property type="match status" value="1"/>
</dbReference>
<dbReference type="GO" id="GO:0007005">
    <property type="term" value="P:mitochondrion organization"/>
    <property type="evidence" value="ECO:0007669"/>
    <property type="project" value="TreeGrafter"/>
</dbReference>
<dbReference type="Proteomes" id="UP000052978">
    <property type="component" value="Unassembled WGS sequence"/>
</dbReference>
<feature type="region of interest" description="Disordered" evidence="7">
    <location>
        <begin position="55"/>
        <end position="102"/>
    </location>
</feature>
<dbReference type="Pfam" id="PF01145">
    <property type="entry name" value="Band_7"/>
    <property type="match status" value="1"/>
</dbReference>
<dbReference type="Pfam" id="PF13915">
    <property type="entry name" value="DUF4210"/>
    <property type="match status" value="1"/>
</dbReference>
<evidence type="ECO:0000256" key="3">
    <source>
        <dbReference type="ARBA" id="ARBA00034476"/>
    </source>
</evidence>
<evidence type="ECO:0000256" key="5">
    <source>
        <dbReference type="ARBA" id="ARBA00060171"/>
    </source>
</evidence>
<gene>
    <name evidence="10" type="ORF">D623_10017890</name>
</gene>
<dbReference type="InterPro" id="IPR050710">
    <property type="entry name" value="Band7/mec-2_domain"/>
</dbReference>
<sequence length="865" mass="92489">MRHVQAEPSPSSEPEAGPSQPAVRQGARQGGLLMGYSPAGGATSPRVYQVSIFSSPAGASEPHRALKRSSPLTEGPRELKRGPGLGVREGQPPEEPSTVGPLGPEGLGLGLGVASQHFCHHGLCVVEQGGSSTSPWTSGAQSLPWPPSNASCNTLHTRDWASPDPGGQGSLGESPGRAPPGQLHTLDTDLHSLAQIGCKSPVAGVGNGGSPWPRECPGTANGHSPEHTPPGPGPPGPCPTKRRLLPAGEALDVSFEDEGPAPQKRRGTLGHPPAANSSDAKVTPFWSHLLPGPKEPVLDPTDCSPMGRRLKGARRLKLSSLRSLQKGPDLLSPPSASPVPTPAISRTLLGNFEESLLRGRFAPSGHIEGFTAEIGASGSYCPQHVTLPVTVTFFDVSEQNAPAPFLGVVDLNPLGRKGYSVPKVGTIQVTLFNPNQTVVKMFLVTFDFSDMPAAHMTFLRHRLFLVPVGEEGNASPTHRLLCYLLHLRFRSSRSGRLSLHGDIRLLFSRRSLELDTGLPYELQAGSLQASGRAPRRASSGLPRNTVVLFVPQQEAWVVERMGRFHRILEPGLNVLIPVLDRIRYVQSLKEIVINVPEQSAVTLDNVTLQIDGVLYLRIMDPYKASYGVEDPEYAVTQLAQTTMRSELGKLSLDKVFRERESLNANIVDAINQAADCWGIRCLRYEIKDIHVPPRVKESMQMQVEAERRKRATVLESEGTRESAINVAEGKKQAQILASEAEKAEQINQAAGEASAVLAKAKAKAEAIRILAAALTQHNGDAAASLTVAEQYVSAFSKLAKDSNTILLPSNPSDVTSMVAQAMGVYGALTKAPVPGSQDSVSRGNSRDVQDTDASLVEELDRVKLS</sequence>
<evidence type="ECO:0000256" key="1">
    <source>
        <dbReference type="ARBA" id="ARBA00008164"/>
    </source>
</evidence>
<evidence type="ECO:0000259" key="8">
    <source>
        <dbReference type="SMART" id="SM00244"/>
    </source>
</evidence>
<protein>
    <recommendedName>
        <fullName evidence="6">Stomatin-like protein 2, mitochondrial</fullName>
    </recommendedName>
</protein>
<feature type="compositionally biased region" description="Low complexity" evidence="7">
    <location>
        <begin position="1"/>
        <end position="22"/>
    </location>
</feature>
<dbReference type="eggNOG" id="KOG2306">
    <property type="taxonomic scope" value="Eukaryota"/>
</dbReference>
<comment type="subcellular location">
    <subcellularLocation>
        <location evidence="3">Mitochondrion inner membrane</location>
        <topology evidence="3">Lipid-anchor</topology>
    </subcellularLocation>
</comment>
<dbReference type="PANTHER" id="PTHR43327:SF10">
    <property type="entry name" value="STOMATIN-LIKE PROTEIN 2, MITOCHONDRIAL"/>
    <property type="match status" value="1"/>
</dbReference>
<feature type="compositionally biased region" description="Polar residues" evidence="7">
    <location>
        <begin position="129"/>
        <end position="141"/>
    </location>
</feature>
<dbReference type="InterPro" id="IPR036013">
    <property type="entry name" value="Band_7/SPFH_dom_sf"/>
</dbReference>
<dbReference type="EMBL" id="KE164558">
    <property type="protein sequence ID" value="EPQ18789.1"/>
    <property type="molecule type" value="Genomic_DNA"/>
</dbReference>
<dbReference type="SMART" id="SM00244">
    <property type="entry name" value="PHB"/>
    <property type="match status" value="1"/>
</dbReference>
<evidence type="ECO:0000313" key="10">
    <source>
        <dbReference type="EMBL" id="EPQ18789.1"/>
    </source>
</evidence>
<dbReference type="InterPro" id="IPR001107">
    <property type="entry name" value="Band_7"/>
</dbReference>
<proteinExistence type="inferred from homology"/>
<feature type="region of interest" description="Disordered" evidence="7">
    <location>
        <begin position="202"/>
        <end position="243"/>
    </location>
</feature>
<evidence type="ECO:0000256" key="4">
    <source>
        <dbReference type="ARBA" id="ARBA00034497"/>
    </source>
</evidence>
<organism evidence="10 11">
    <name type="scientific">Myotis brandtii</name>
    <name type="common">Brandt's bat</name>
    <dbReference type="NCBI Taxonomy" id="109478"/>
    <lineage>
        <taxon>Eukaryota</taxon>
        <taxon>Metazoa</taxon>
        <taxon>Chordata</taxon>
        <taxon>Craniata</taxon>
        <taxon>Vertebrata</taxon>
        <taxon>Euteleostomi</taxon>
        <taxon>Mammalia</taxon>
        <taxon>Eutheria</taxon>
        <taxon>Laurasiatheria</taxon>
        <taxon>Chiroptera</taxon>
        <taxon>Yangochiroptera</taxon>
        <taxon>Vespertilionidae</taxon>
        <taxon>Myotis</taxon>
    </lineage>
</organism>
<dbReference type="CDD" id="cd08829">
    <property type="entry name" value="SPFH_paraslipin"/>
    <property type="match status" value="1"/>
</dbReference>
<dbReference type="InterPro" id="IPR001972">
    <property type="entry name" value="Stomatin_HflK_fam"/>
</dbReference>
<feature type="region of interest" description="Disordered" evidence="7">
    <location>
        <begin position="832"/>
        <end position="854"/>
    </location>
</feature>
<dbReference type="InterPro" id="IPR032435">
    <property type="entry name" value="STML2-like_C"/>
</dbReference>